<feature type="compositionally biased region" description="Basic and acidic residues" evidence="1">
    <location>
        <begin position="8"/>
        <end position="20"/>
    </location>
</feature>
<dbReference type="AlphaFoldDB" id="A0A1X2I4A9"/>
<feature type="compositionally biased region" description="Low complexity" evidence="1">
    <location>
        <begin position="191"/>
        <end position="218"/>
    </location>
</feature>
<feature type="compositionally biased region" description="Basic and acidic residues" evidence="1">
    <location>
        <begin position="69"/>
        <end position="81"/>
    </location>
</feature>
<feature type="region of interest" description="Disordered" evidence="1">
    <location>
        <begin position="69"/>
        <end position="102"/>
    </location>
</feature>
<proteinExistence type="predicted"/>
<feature type="compositionally biased region" description="Low complexity" evidence="1">
    <location>
        <begin position="24"/>
        <end position="51"/>
    </location>
</feature>
<protein>
    <submittedName>
        <fullName evidence="2">Uncharacterized protein</fullName>
    </submittedName>
</protein>
<comment type="caution">
    <text evidence="2">The sequence shown here is derived from an EMBL/GenBank/DDBJ whole genome shotgun (WGS) entry which is preliminary data.</text>
</comment>
<name>A0A1X2I4A9_9FUNG</name>
<gene>
    <name evidence="2" type="ORF">BCR42DRAFT_423826</name>
</gene>
<evidence type="ECO:0000256" key="1">
    <source>
        <dbReference type="SAM" id="MobiDB-lite"/>
    </source>
</evidence>
<organism evidence="2 3">
    <name type="scientific">Absidia repens</name>
    <dbReference type="NCBI Taxonomy" id="90262"/>
    <lineage>
        <taxon>Eukaryota</taxon>
        <taxon>Fungi</taxon>
        <taxon>Fungi incertae sedis</taxon>
        <taxon>Mucoromycota</taxon>
        <taxon>Mucoromycotina</taxon>
        <taxon>Mucoromycetes</taxon>
        <taxon>Mucorales</taxon>
        <taxon>Cunninghamellaceae</taxon>
        <taxon>Absidia</taxon>
    </lineage>
</organism>
<dbReference type="OrthoDB" id="5569779at2759"/>
<sequence length="353" mass="40183">MTNTTSNTDKDTDFMQHTDSSEDNSTNHSSNAATNDRNNTENNTDGTTTTTKYDLPVSINDLPELPEHYKNLQHNGKDNYHHPIPSLPPVPHHAPPEDSSELLSPWWSEELPEVTEQESENNQPNDLSHYLLKFQRQATDTSGKDVGQETCYLWTKEPQHQQYTETSLVNDVKKANITSSSLSLSHGYPDTTTTTSSNSNRSNNTKPQPEQQQQQQQPTLLNSQCAMVCLFRESQERKMKKRQAMNLSSSWNPFYGNWLVVVNSRSAFLEHIYETDITKKDSSDYYTMDVGEQLGQAGENVANFMTRTFLPLQELGRRYIESWRDGTQLGFFTKFCQAPNAGMPSFCFETVLV</sequence>
<feature type="region of interest" description="Disordered" evidence="1">
    <location>
        <begin position="180"/>
        <end position="219"/>
    </location>
</feature>
<evidence type="ECO:0000313" key="3">
    <source>
        <dbReference type="Proteomes" id="UP000193560"/>
    </source>
</evidence>
<keyword evidence="3" id="KW-1185">Reference proteome</keyword>
<dbReference type="EMBL" id="MCGE01000028">
    <property type="protein sequence ID" value="ORZ09145.1"/>
    <property type="molecule type" value="Genomic_DNA"/>
</dbReference>
<evidence type="ECO:0000313" key="2">
    <source>
        <dbReference type="EMBL" id="ORZ09145.1"/>
    </source>
</evidence>
<accession>A0A1X2I4A9</accession>
<feature type="region of interest" description="Disordered" evidence="1">
    <location>
        <begin position="1"/>
        <end position="55"/>
    </location>
</feature>
<reference evidence="2 3" key="1">
    <citation type="submission" date="2016-07" db="EMBL/GenBank/DDBJ databases">
        <title>Pervasive Adenine N6-methylation of Active Genes in Fungi.</title>
        <authorList>
            <consortium name="DOE Joint Genome Institute"/>
            <person name="Mondo S.J."/>
            <person name="Dannebaum R.O."/>
            <person name="Kuo R.C."/>
            <person name="Labutti K."/>
            <person name="Haridas S."/>
            <person name="Kuo A."/>
            <person name="Salamov A."/>
            <person name="Ahrendt S.R."/>
            <person name="Lipzen A."/>
            <person name="Sullivan W."/>
            <person name="Andreopoulos W.B."/>
            <person name="Clum A."/>
            <person name="Lindquist E."/>
            <person name="Daum C."/>
            <person name="Ramamoorthy G.K."/>
            <person name="Gryganskyi A."/>
            <person name="Culley D."/>
            <person name="Magnuson J.K."/>
            <person name="James T.Y."/>
            <person name="O'Malley M.A."/>
            <person name="Stajich J.E."/>
            <person name="Spatafora J.W."/>
            <person name="Visel A."/>
            <person name="Grigoriev I.V."/>
        </authorList>
    </citation>
    <scope>NUCLEOTIDE SEQUENCE [LARGE SCALE GENOMIC DNA]</scope>
    <source>
        <strain evidence="2 3">NRRL 1336</strain>
    </source>
</reference>
<dbReference type="Proteomes" id="UP000193560">
    <property type="component" value="Unassembled WGS sequence"/>
</dbReference>
<feature type="non-terminal residue" evidence="2">
    <location>
        <position position="353"/>
    </location>
</feature>